<dbReference type="AlphaFoldDB" id="A0A1Y0B4T7"/>
<sequence>MLLHKLIPHNTKKTTQRAERLVKRVKKEYFMRVDKIEGASQRASVSRSFYSGRRCC</sequence>
<keyword evidence="1" id="KW-0496">Mitochondrion</keyword>
<geneLocation type="mitochondrion" evidence="1"/>
<protein>
    <submittedName>
        <fullName evidence="1">Uncharacterized protein</fullName>
    </submittedName>
</protein>
<proteinExistence type="predicted"/>
<gene>
    <name evidence="1" type="ORF">AEK19_MT2263</name>
</gene>
<reference evidence="1" key="1">
    <citation type="submission" date="2017-03" db="EMBL/GenBank/DDBJ databases">
        <title>The mitochondrial genome of the carnivorous plant Utricularia reniformis (Lentibulariaceae): structure, comparative analysis and evolutionary landmarks.</title>
        <authorList>
            <person name="Silva S.R."/>
            <person name="Alvarenga D.O."/>
            <person name="Michael T.P."/>
            <person name="Miranda V.F.O."/>
            <person name="Varani A.M."/>
        </authorList>
    </citation>
    <scope>NUCLEOTIDE SEQUENCE</scope>
</reference>
<name>A0A1Y0B4T7_9LAMI</name>
<dbReference type="EMBL" id="KY774314">
    <property type="protein sequence ID" value="ART32408.1"/>
    <property type="molecule type" value="Genomic_DNA"/>
</dbReference>
<accession>A0A1Y0B4T7</accession>
<organism evidence="1">
    <name type="scientific">Utricularia reniformis</name>
    <dbReference type="NCBI Taxonomy" id="192314"/>
    <lineage>
        <taxon>Eukaryota</taxon>
        <taxon>Viridiplantae</taxon>
        <taxon>Streptophyta</taxon>
        <taxon>Embryophyta</taxon>
        <taxon>Tracheophyta</taxon>
        <taxon>Spermatophyta</taxon>
        <taxon>Magnoliopsida</taxon>
        <taxon>eudicotyledons</taxon>
        <taxon>Gunneridae</taxon>
        <taxon>Pentapetalae</taxon>
        <taxon>asterids</taxon>
        <taxon>lamiids</taxon>
        <taxon>Lamiales</taxon>
        <taxon>Lentibulariaceae</taxon>
        <taxon>Utricularia</taxon>
    </lineage>
</organism>
<evidence type="ECO:0000313" key="1">
    <source>
        <dbReference type="EMBL" id="ART32408.1"/>
    </source>
</evidence>